<evidence type="ECO:0000256" key="3">
    <source>
        <dbReference type="ARBA" id="ARBA00008804"/>
    </source>
</evidence>
<dbReference type="Pfam" id="PF00702">
    <property type="entry name" value="Hydrolase"/>
    <property type="match status" value="1"/>
</dbReference>
<dbReference type="GO" id="GO:0120029">
    <property type="term" value="P:proton export across plasma membrane"/>
    <property type="evidence" value="ECO:0007669"/>
    <property type="project" value="UniProtKB-UniRule"/>
</dbReference>
<dbReference type="InterPro" id="IPR059000">
    <property type="entry name" value="ATPase_P-type_domA"/>
</dbReference>
<evidence type="ECO:0000256" key="1">
    <source>
        <dbReference type="ARBA" id="ARBA00003417"/>
    </source>
</evidence>
<dbReference type="AlphaFoldDB" id="A0A9W4N9Z2"/>
<evidence type="ECO:0000256" key="2">
    <source>
        <dbReference type="ARBA" id="ARBA00004141"/>
    </source>
</evidence>
<feature type="transmembrane region" description="Helical" evidence="10">
    <location>
        <begin position="764"/>
        <end position="788"/>
    </location>
</feature>
<dbReference type="SUPFAM" id="SSF81653">
    <property type="entry name" value="Calcium ATPase, transduction domain A"/>
    <property type="match status" value="2"/>
</dbReference>
<dbReference type="SFLD" id="SFLDF00027">
    <property type="entry name" value="p-type_atpase"/>
    <property type="match status" value="1"/>
</dbReference>
<dbReference type="PROSITE" id="PS00154">
    <property type="entry name" value="ATPASE_E1_E2"/>
    <property type="match status" value="1"/>
</dbReference>
<evidence type="ECO:0000313" key="13">
    <source>
        <dbReference type="EMBL" id="CAG8304876.1"/>
    </source>
</evidence>
<dbReference type="PRINTS" id="PR00119">
    <property type="entry name" value="CATATPASE"/>
</dbReference>
<dbReference type="Gene3D" id="3.40.50.1000">
    <property type="entry name" value="HAD superfamily/HAD-like"/>
    <property type="match status" value="1"/>
</dbReference>
<dbReference type="InterPro" id="IPR023298">
    <property type="entry name" value="ATPase_P-typ_TM_dom_sf"/>
</dbReference>
<dbReference type="FunFam" id="3.40.1110.10:FF:000005">
    <property type="entry name" value="Plasma membrane ATPase"/>
    <property type="match status" value="1"/>
</dbReference>
<dbReference type="SFLD" id="SFLDS00003">
    <property type="entry name" value="Haloacid_Dehalogenase"/>
    <property type="match status" value="1"/>
</dbReference>
<reference evidence="13" key="1">
    <citation type="submission" date="2021-07" db="EMBL/GenBank/DDBJ databases">
        <authorList>
            <person name="Branca A.L. A."/>
        </authorList>
    </citation>
    <scope>NUCLEOTIDE SEQUENCE</scope>
</reference>
<dbReference type="PRINTS" id="PR00120">
    <property type="entry name" value="HATPASE"/>
</dbReference>
<feature type="transmembrane region" description="Helical" evidence="10">
    <location>
        <begin position="737"/>
        <end position="758"/>
    </location>
</feature>
<keyword evidence="10" id="KW-0406">Ion transport</keyword>
<dbReference type="InterPro" id="IPR044492">
    <property type="entry name" value="P_typ_ATPase_HD_dom"/>
</dbReference>
<comment type="catalytic activity">
    <reaction evidence="10">
        <text>ATP + H2O + H(+)(in) = ADP + phosphate + 2 H(+)(out)</text>
        <dbReference type="Rhea" id="RHEA:20852"/>
        <dbReference type="ChEBI" id="CHEBI:15377"/>
        <dbReference type="ChEBI" id="CHEBI:15378"/>
        <dbReference type="ChEBI" id="CHEBI:30616"/>
        <dbReference type="ChEBI" id="CHEBI:43474"/>
        <dbReference type="ChEBI" id="CHEBI:456216"/>
        <dbReference type="EC" id="7.1.2.1"/>
    </reaction>
</comment>
<feature type="transmembrane region" description="Helical" evidence="10">
    <location>
        <begin position="118"/>
        <end position="141"/>
    </location>
</feature>
<keyword evidence="9 10" id="KW-0472">Membrane</keyword>
<dbReference type="InterPro" id="IPR004014">
    <property type="entry name" value="ATPase_P-typ_cation-transptr_N"/>
</dbReference>
<feature type="transmembrane region" description="Helical" evidence="10">
    <location>
        <begin position="800"/>
        <end position="818"/>
    </location>
</feature>
<feature type="transmembrane region" description="Helical" evidence="10">
    <location>
        <begin position="379"/>
        <end position="406"/>
    </location>
</feature>
<dbReference type="NCBIfam" id="TIGR01494">
    <property type="entry name" value="ATPase_P-type"/>
    <property type="match status" value="2"/>
</dbReference>
<accession>A0A9W4N9Z2</accession>
<dbReference type="GO" id="GO:0016887">
    <property type="term" value="F:ATP hydrolysis activity"/>
    <property type="evidence" value="ECO:0007669"/>
    <property type="project" value="InterPro"/>
</dbReference>
<comment type="caution">
    <text evidence="13">The sequence shown here is derived from an EMBL/GenBank/DDBJ whole genome shotgun (WGS) entry which is preliminary data.</text>
</comment>
<dbReference type="Pfam" id="PF00122">
    <property type="entry name" value="E1-E2_ATPase"/>
    <property type="match status" value="2"/>
</dbReference>
<dbReference type="Gene3D" id="3.40.1110.10">
    <property type="entry name" value="Calcium-transporting ATPase, cytoplasmic domain N"/>
    <property type="match status" value="1"/>
</dbReference>
<evidence type="ECO:0000256" key="10">
    <source>
        <dbReference type="RuleBase" id="RU362083"/>
    </source>
</evidence>
<evidence type="ECO:0000259" key="12">
    <source>
        <dbReference type="SMART" id="SM00831"/>
    </source>
</evidence>
<keyword evidence="5 10" id="KW-0547">Nucleotide-binding</keyword>
<feature type="transmembrane region" description="Helical" evidence="10">
    <location>
        <begin position="866"/>
        <end position="887"/>
    </location>
</feature>
<comment type="subcellular location">
    <subcellularLocation>
        <location evidence="10">Cell membrane</location>
        <topology evidence="10">Multi-pass membrane protein</topology>
    </subcellularLocation>
    <subcellularLocation>
        <location evidence="2">Membrane</location>
        <topology evidence="2">Multi-pass membrane protein</topology>
    </subcellularLocation>
</comment>
<dbReference type="InterPro" id="IPR008250">
    <property type="entry name" value="ATPase_P-typ_transduc_dom_A_sf"/>
</dbReference>
<evidence type="ECO:0000256" key="4">
    <source>
        <dbReference type="ARBA" id="ARBA00022692"/>
    </source>
</evidence>
<evidence type="ECO:0000256" key="6">
    <source>
        <dbReference type="ARBA" id="ARBA00022840"/>
    </source>
</evidence>
<dbReference type="Proteomes" id="UP001152646">
    <property type="component" value="Unassembled WGS sequence"/>
</dbReference>
<dbReference type="PANTHER" id="PTHR42861">
    <property type="entry name" value="CALCIUM-TRANSPORTING ATPASE"/>
    <property type="match status" value="1"/>
</dbReference>
<dbReference type="InterPro" id="IPR023299">
    <property type="entry name" value="ATPase_P-typ_cyto_dom_N"/>
</dbReference>
<comment type="similarity">
    <text evidence="3 10">Belongs to the cation transport ATPase (P-type) (TC 3.A.3) family. Type IIIA subfamily.</text>
</comment>
<dbReference type="GO" id="GO:0005886">
    <property type="term" value="C:plasma membrane"/>
    <property type="evidence" value="ECO:0007669"/>
    <property type="project" value="UniProtKB-SubCell"/>
</dbReference>
<dbReference type="SUPFAM" id="SSF56784">
    <property type="entry name" value="HAD-like"/>
    <property type="match status" value="1"/>
</dbReference>
<dbReference type="SFLD" id="SFLDG00002">
    <property type="entry name" value="C1.7:_P-type_atpase_like"/>
    <property type="match status" value="1"/>
</dbReference>
<dbReference type="Gene3D" id="1.20.1110.10">
    <property type="entry name" value="Calcium-transporting ATPase, transmembrane domain"/>
    <property type="match status" value="1"/>
</dbReference>
<feature type="transmembrane region" description="Helical" evidence="10">
    <location>
        <begin position="338"/>
        <end position="359"/>
    </location>
</feature>
<dbReference type="OrthoDB" id="116380at2759"/>
<dbReference type="GO" id="GO:0008553">
    <property type="term" value="F:P-type proton-exporting transporter activity"/>
    <property type="evidence" value="ECO:0007669"/>
    <property type="project" value="UniProtKB-UniRule"/>
</dbReference>
<keyword evidence="10" id="KW-0460">Magnesium</keyword>
<dbReference type="SUPFAM" id="SSF81665">
    <property type="entry name" value="Calcium ATPase, transmembrane domain M"/>
    <property type="match status" value="1"/>
</dbReference>
<evidence type="ECO:0000256" key="11">
    <source>
        <dbReference type="SAM" id="MobiDB-lite"/>
    </source>
</evidence>
<evidence type="ECO:0000256" key="7">
    <source>
        <dbReference type="ARBA" id="ARBA00022967"/>
    </source>
</evidence>
<dbReference type="InterPro" id="IPR001757">
    <property type="entry name" value="P_typ_ATPase"/>
</dbReference>
<evidence type="ECO:0000256" key="9">
    <source>
        <dbReference type="ARBA" id="ARBA00023136"/>
    </source>
</evidence>
<sequence length="992" mass="109014">MAERRISYAVDVENGERHNREAGEESNLDEYSALNRYISTARDNRRGSTSSAGALSSGEEKKKPWWKFGGKTDGVQDGFVTPDEWLETDLRAGLSSSDIEPRRKKTGWNELVTEKTNIFVQFIGYFRGPILYVMELAVLLAAGLRDWIDLGVICGILLLNALVGWYQEKQAADVVASLKGDIAMRAIVVRNGQEEEILARELVAGDIVIVEEGTVIPADVRLICDYTKPEMFDAYKEYLANANSDDLKEKHGDDDDEDEGEVHQGVSLIACDQSAITGESLAVDKYMADTCYYTTGCKRGKAYGIVTATARHSFVGRTAALVQGASDSGHFKAVMDNIGTSLLVLVMFWILAAWIGGFFRHLKIATPEDTDNNLLHYTLILLIIGVPVGLPVVTTTTLAVGAAYLAEQKAIVQKLTAIESLAGVDVLCSDKTGTLTANQLSIREPFVSEGVDVNWMMAVAAIASSHNIKNLDPIDKVTVLTLRRYPKAREILARNWVTEKYTPFDPVSKRIQTVCTCDGVRYICSKGAPKAILNMSQCSEEEAKLYREKASEFARRGFRSLGVAVQKEGEPWQLLGMYPMFDPPREDTAHTIAEAQVLGLSVKMLTGDAIAIAKETCKMLALGTKVYDSERLIHGGLAGSAQHDLVEKADGFAEVFPEHKYQVVEMLQQRGHLTAMTGDGVNDAPSLKKADCGIAVEGSTEAAQAAADIVFLAPGLSTIVDAIKLARQIFQRMKAYIQYRIALCLHLEIYLVTSMIIINETVDSSLIVFIALFADLATIAVAYDNAHFEARPVEWQLPKIWVISVVLGILLAAATWIIRGTLFLENGGIIQNFGSPQEILFLEIALTENWLIFVTRGGKTWPSWQLVIAIFIVDVLATLFCVFGWLAPDWQDTSPSDPAGPGFSKNNDVDIVTVVVIWAYSIGVTVIIAVVYYLLTIVPALDNLGRKTRSKADTQIENMIAHLSKLAIEHEKDSEGNSRYVIGARTEEVEDE</sequence>
<dbReference type="NCBIfam" id="TIGR01647">
    <property type="entry name" value="ATPase-IIIA_H"/>
    <property type="match status" value="1"/>
</dbReference>
<feature type="transmembrane region" description="Helical" evidence="10">
    <location>
        <begin position="147"/>
        <end position="166"/>
    </location>
</feature>
<keyword evidence="4 10" id="KW-0812">Transmembrane</keyword>
<feature type="region of interest" description="Disordered" evidence="11">
    <location>
        <begin position="1"/>
        <end position="26"/>
    </location>
</feature>
<evidence type="ECO:0000256" key="8">
    <source>
        <dbReference type="ARBA" id="ARBA00022989"/>
    </source>
</evidence>
<evidence type="ECO:0000256" key="5">
    <source>
        <dbReference type="ARBA" id="ARBA00022741"/>
    </source>
</evidence>
<dbReference type="InterPro" id="IPR006534">
    <property type="entry name" value="P-type_ATPase_IIIA"/>
</dbReference>
<keyword evidence="6 10" id="KW-0067">ATP-binding</keyword>
<feature type="compositionally biased region" description="Basic and acidic residues" evidence="11">
    <location>
        <begin position="14"/>
        <end position="23"/>
    </location>
</feature>
<feature type="domain" description="Cation-transporting P-type ATPase N-terminal" evidence="12">
    <location>
        <begin position="76"/>
        <end position="146"/>
    </location>
</feature>
<dbReference type="Gene3D" id="2.70.150.10">
    <property type="entry name" value="Calcium-transporting ATPase, cytoplasmic transduction domain A"/>
    <property type="match status" value="1"/>
</dbReference>
<keyword evidence="10" id="KW-0375">Hydrogen ion transport</keyword>
<keyword evidence="10" id="KW-0813">Transport</keyword>
<dbReference type="EMBL" id="CAJVPA010000077">
    <property type="protein sequence ID" value="CAG8304876.1"/>
    <property type="molecule type" value="Genomic_DNA"/>
</dbReference>
<evidence type="ECO:0000313" key="14">
    <source>
        <dbReference type="Proteomes" id="UP001152646"/>
    </source>
</evidence>
<dbReference type="InterPro" id="IPR018303">
    <property type="entry name" value="ATPase_P-typ_P_site"/>
</dbReference>
<proteinExistence type="inferred from homology"/>
<dbReference type="EC" id="7.1.2.1" evidence="10"/>
<dbReference type="SMART" id="SM00831">
    <property type="entry name" value="Cation_ATPase_N"/>
    <property type="match status" value="1"/>
</dbReference>
<dbReference type="FunFam" id="3.40.50.1000:FF:000008">
    <property type="entry name" value="Plasma membrane ATPase"/>
    <property type="match status" value="1"/>
</dbReference>
<organism evidence="13 14">
    <name type="scientific">Penicillium salamii</name>
    <dbReference type="NCBI Taxonomy" id="1612424"/>
    <lineage>
        <taxon>Eukaryota</taxon>
        <taxon>Fungi</taxon>
        <taxon>Dikarya</taxon>
        <taxon>Ascomycota</taxon>
        <taxon>Pezizomycotina</taxon>
        <taxon>Eurotiomycetes</taxon>
        <taxon>Eurotiomycetidae</taxon>
        <taxon>Eurotiales</taxon>
        <taxon>Aspergillaceae</taxon>
        <taxon>Penicillium</taxon>
    </lineage>
</organism>
<gene>
    <name evidence="13" type="ORF">PSALAMII_LOCUS1992</name>
</gene>
<keyword evidence="7 10" id="KW-1278">Translocase</keyword>
<keyword evidence="8 10" id="KW-1133">Transmembrane helix</keyword>
<name>A0A9W4N9Z2_9EURO</name>
<feature type="transmembrane region" description="Helical" evidence="10">
    <location>
        <begin position="838"/>
        <end position="854"/>
    </location>
</feature>
<feature type="transmembrane region" description="Helical" evidence="10">
    <location>
        <begin position="917"/>
        <end position="941"/>
    </location>
</feature>
<dbReference type="Pfam" id="PF00690">
    <property type="entry name" value="Cation_ATPase_N"/>
    <property type="match status" value="1"/>
</dbReference>
<protein>
    <recommendedName>
        <fullName evidence="10">Plasma membrane ATPase</fullName>
        <ecNumber evidence="10">7.1.2.1</ecNumber>
    </recommendedName>
</protein>
<dbReference type="InterPro" id="IPR036412">
    <property type="entry name" value="HAD-like_sf"/>
</dbReference>
<dbReference type="GO" id="GO:0005524">
    <property type="term" value="F:ATP binding"/>
    <property type="evidence" value="ECO:0007669"/>
    <property type="project" value="UniProtKB-UniRule"/>
</dbReference>
<comment type="function">
    <text evidence="1">The plasma membrane ATPase of plants and fungi is a hydrogen ion pump. The proton gradient it generates drives the active transport of nutrients by H(+)-symport. The resulting external acidification and/or internal alkinization may mediate growth responses.</text>
</comment>
<dbReference type="InterPro" id="IPR023214">
    <property type="entry name" value="HAD_sf"/>
</dbReference>